<keyword evidence="2" id="KW-1185">Reference proteome</keyword>
<comment type="caution">
    <text evidence="1">The sequence shown here is derived from an EMBL/GenBank/DDBJ whole genome shotgun (WGS) entry which is preliminary data.</text>
</comment>
<gene>
    <name evidence="1" type="ORF">AVEN_146902_1</name>
</gene>
<organism evidence="1 2">
    <name type="scientific">Araneus ventricosus</name>
    <name type="common">Orbweaver spider</name>
    <name type="synonym">Epeira ventricosa</name>
    <dbReference type="NCBI Taxonomy" id="182803"/>
    <lineage>
        <taxon>Eukaryota</taxon>
        <taxon>Metazoa</taxon>
        <taxon>Ecdysozoa</taxon>
        <taxon>Arthropoda</taxon>
        <taxon>Chelicerata</taxon>
        <taxon>Arachnida</taxon>
        <taxon>Araneae</taxon>
        <taxon>Araneomorphae</taxon>
        <taxon>Entelegynae</taxon>
        <taxon>Araneoidea</taxon>
        <taxon>Araneidae</taxon>
        <taxon>Araneus</taxon>
    </lineage>
</organism>
<accession>A0A4Y2U5C8</accession>
<name>A0A4Y2U5C8_ARAVE</name>
<sequence length="102" mass="11208">MGIRRIKFSETLYSGTTEIDPHASQINSSSLSSFARLYRQTVSFNVPPLKMVTGVRSSENGDQSVPVTANVESFKTLTLFSNIIPREGQKPHGHGVIGSHFE</sequence>
<dbReference type="Proteomes" id="UP000499080">
    <property type="component" value="Unassembled WGS sequence"/>
</dbReference>
<evidence type="ECO:0000313" key="2">
    <source>
        <dbReference type="Proteomes" id="UP000499080"/>
    </source>
</evidence>
<dbReference type="EMBL" id="BGPR01033022">
    <property type="protein sequence ID" value="GBO06787.1"/>
    <property type="molecule type" value="Genomic_DNA"/>
</dbReference>
<evidence type="ECO:0000313" key="1">
    <source>
        <dbReference type="EMBL" id="GBO06787.1"/>
    </source>
</evidence>
<reference evidence="1 2" key="1">
    <citation type="journal article" date="2019" name="Sci. Rep.">
        <title>Orb-weaving spider Araneus ventricosus genome elucidates the spidroin gene catalogue.</title>
        <authorList>
            <person name="Kono N."/>
            <person name="Nakamura H."/>
            <person name="Ohtoshi R."/>
            <person name="Moran D.A.P."/>
            <person name="Shinohara A."/>
            <person name="Yoshida Y."/>
            <person name="Fujiwara M."/>
            <person name="Mori M."/>
            <person name="Tomita M."/>
            <person name="Arakawa K."/>
        </authorList>
    </citation>
    <scope>NUCLEOTIDE SEQUENCE [LARGE SCALE GENOMIC DNA]</scope>
</reference>
<dbReference type="AlphaFoldDB" id="A0A4Y2U5C8"/>
<protein>
    <submittedName>
        <fullName evidence="1">Uncharacterized protein</fullName>
    </submittedName>
</protein>
<proteinExistence type="predicted"/>